<dbReference type="Proteomes" id="UP001207930">
    <property type="component" value="Unassembled WGS sequence"/>
</dbReference>
<evidence type="ECO:0000256" key="1">
    <source>
        <dbReference type="SAM" id="MobiDB-lite"/>
    </source>
</evidence>
<feature type="region of interest" description="Disordered" evidence="1">
    <location>
        <begin position="233"/>
        <end position="264"/>
    </location>
</feature>
<evidence type="ECO:0000313" key="4">
    <source>
        <dbReference type="Proteomes" id="UP001207930"/>
    </source>
</evidence>
<accession>A0ABT3FVD5</accession>
<sequence length="737" mass="81638">MLLPPGPVSTWETMAMELEPGQRAFVDAVMQPLGDDPQRRELLEEAIALSSTLPCQTSSDDVHAASERMRRGAPGFLRRHRISQALLVLVGAVTAWFVIAGPPAWKSILRIWDTNQLHGYLGSMCCTEAGVPSFPSIPGRLADGWETAHALEKLPASEALLIVGAPEETDPVLKWRRVWESHPNDAAHYMAYALAYRQKHQKWPADLVETGERLDPGNGWFRFLDAVEAIKSSMGDAPPPPAPTREERLAARGRGEPPPRQKTVTKPERVVLDPAGLARGWQELDIALAMPRFDDLRRRQDAIRASVWPAPVDYCEYYKEQFLAFAQPEDVTSGWLDARFITEAFGKTADHAGKEDMELLEARLKAVSFRMGAGSDHTIRSLVMRRMTRDCAIFLGNAWNRIGEADRAKPWEDFAKSTDPKLAVPHPSPADALTQRQASSLVTRNAYSYDRRDPASAPITEPEVRGGRLAEYAMYERLMLHAIALLLIIALGFLLLAPLRDRRSLGLLPARLAGLLDRRDRLRIATMGIVLPVGLYLLSTHPPGLINRQHSITEHGFILWLAQSAALVVAVILGILQTARRQLGQRGGMLSLGWIGPDPGRICFPAALLAIPLGSLLPKEAMRWHDAAEIASYATIAGLVGFPLLWLLWQAVGCFNGPSSRILHRSVLLHAAAPFASIALVVVTAAIPWAYATEKAWTKQIRYEAFGPGNTVFEPRLEREHASWLARDMLERLEAVK</sequence>
<keyword evidence="4" id="KW-1185">Reference proteome</keyword>
<keyword evidence="2" id="KW-1133">Transmembrane helix</keyword>
<evidence type="ECO:0000313" key="3">
    <source>
        <dbReference type="EMBL" id="MCW1887279.1"/>
    </source>
</evidence>
<feature type="transmembrane region" description="Helical" evidence="2">
    <location>
        <begin position="478"/>
        <end position="499"/>
    </location>
</feature>
<reference evidence="3 4" key="1">
    <citation type="submission" date="2022-10" db="EMBL/GenBank/DDBJ databases">
        <title>Luteolibacter flavescens strain MCCC 1K03193, whole genome shotgun sequencing project.</title>
        <authorList>
            <person name="Zhao G."/>
            <person name="Shen L."/>
        </authorList>
    </citation>
    <scope>NUCLEOTIDE SEQUENCE [LARGE SCALE GENOMIC DNA]</scope>
    <source>
        <strain evidence="3 4">MCCC 1K03193</strain>
    </source>
</reference>
<feature type="transmembrane region" description="Helical" evidence="2">
    <location>
        <begin position="667"/>
        <end position="691"/>
    </location>
</feature>
<keyword evidence="2" id="KW-0472">Membrane</keyword>
<name>A0ABT3FVD5_9BACT</name>
<feature type="transmembrane region" description="Helical" evidence="2">
    <location>
        <begin position="630"/>
        <end position="655"/>
    </location>
</feature>
<proteinExistence type="predicted"/>
<comment type="caution">
    <text evidence="3">The sequence shown here is derived from an EMBL/GenBank/DDBJ whole genome shotgun (WGS) entry which is preliminary data.</text>
</comment>
<keyword evidence="2" id="KW-0812">Transmembrane</keyword>
<gene>
    <name evidence="3" type="ORF">OKA04_21250</name>
</gene>
<feature type="transmembrane region" description="Helical" evidence="2">
    <location>
        <begin position="558"/>
        <end position="579"/>
    </location>
</feature>
<feature type="transmembrane region" description="Helical" evidence="2">
    <location>
        <begin position="520"/>
        <end position="538"/>
    </location>
</feature>
<protein>
    <submittedName>
        <fullName evidence="3">Uncharacterized protein</fullName>
    </submittedName>
</protein>
<feature type="compositionally biased region" description="Basic and acidic residues" evidence="1">
    <location>
        <begin position="244"/>
        <end position="264"/>
    </location>
</feature>
<evidence type="ECO:0000256" key="2">
    <source>
        <dbReference type="SAM" id="Phobius"/>
    </source>
</evidence>
<dbReference type="EMBL" id="JAPDDS010000016">
    <property type="protein sequence ID" value="MCW1887279.1"/>
    <property type="molecule type" value="Genomic_DNA"/>
</dbReference>
<dbReference type="RefSeq" id="WP_264503235.1">
    <property type="nucleotide sequence ID" value="NZ_JAPDDS010000016.1"/>
</dbReference>
<organism evidence="3 4">
    <name type="scientific">Luteolibacter flavescens</name>
    <dbReference type="NCBI Taxonomy" id="1859460"/>
    <lineage>
        <taxon>Bacteria</taxon>
        <taxon>Pseudomonadati</taxon>
        <taxon>Verrucomicrobiota</taxon>
        <taxon>Verrucomicrobiia</taxon>
        <taxon>Verrucomicrobiales</taxon>
        <taxon>Verrucomicrobiaceae</taxon>
        <taxon>Luteolibacter</taxon>
    </lineage>
</organism>